<dbReference type="Gene3D" id="2.60.40.10">
    <property type="entry name" value="Immunoglobulins"/>
    <property type="match status" value="1"/>
</dbReference>
<evidence type="ECO:0000256" key="3">
    <source>
        <dbReference type="SAM" id="MobiDB-lite"/>
    </source>
</evidence>
<proteinExistence type="predicted"/>
<dbReference type="InterPro" id="IPR001604">
    <property type="entry name" value="Endo_G_ENPP1-like_dom"/>
</dbReference>
<dbReference type="GO" id="GO:0016787">
    <property type="term" value="F:hydrolase activity"/>
    <property type="evidence" value="ECO:0007669"/>
    <property type="project" value="InterPro"/>
</dbReference>
<dbReference type="GO" id="GO:0004519">
    <property type="term" value="F:endonuclease activity"/>
    <property type="evidence" value="ECO:0007669"/>
    <property type="project" value="UniProtKB-KW"/>
</dbReference>
<dbReference type="InterPro" id="IPR020821">
    <property type="entry name" value="ENPP1-3/EXOG-like_nuc-like"/>
</dbReference>
<comment type="caution">
    <text evidence="5">The sequence shown here is derived from an EMBL/GenBank/DDBJ whole genome shotgun (WGS) entry which is preliminary data.</text>
</comment>
<dbReference type="SMART" id="SM00477">
    <property type="entry name" value="NUC"/>
    <property type="match status" value="1"/>
</dbReference>
<sequence>MKRIFTLLVVGLTAFFVSCDSEESDTGGSEWFSTPESTVVGTTVEVRCATKFGPGVLNSSNAGFIYATVSNEGMGAFETAAAVTVDGSTLSATLSGLQAESFYVVYAYADLGTGRMQSAGSAFRTEQSETLPEPDPERPTFGTPSALNVTASAATLSCGFTFERPTSEYTLRFEYRKTSEQSYTQKSVASGSGTKTATLTGLSASTTYEFRLCAEWEGESYTSATGRFTTSASQGGGDPTGGLTKYSGWPELPVEVANSDYYYAYHICPDFRVDGHLARNYTVCFSAEHHCPVWVAAPRHVCYESGASRTNAYGKDPDIPSNIQYYSDATGGGCNKGHMLGSAERLVTREVNKQVFYYTNIAPQYTSSFNTGGGAWNNLESFVDGQVSKNTQGSNDTTYVVIGTYFKPFTDAYGKSCSPATIEYGGRSDVTRPSMFYYLILRSKSGTTGKSVYDLSASELKCAAFVLRHNMEKGHTPQAKDMRSVKEIEELTGFTFFANVPNAPKDTYNPSDWGL</sequence>
<feature type="domain" description="Fibronectin type-III" evidence="4">
    <location>
        <begin position="140"/>
        <end position="233"/>
    </location>
</feature>
<protein>
    <submittedName>
        <fullName evidence="5">DNA/RNA non-specific endonuclease</fullName>
    </submittedName>
</protein>
<dbReference type="PROSITE" id="PS51257">
    <property type="entry name" value="PROKAR_LIPOPROTEIN"/>
    <property type="match status" value="1"/>
</dbReference>
<gene>
    <name evidence="5" type="ORF">H9828_09145</name>
</gene>
<name>A0A9D1Z2C3_9BACT</name>
<dbReference type="GO" id="GO:0003676">
    <property type="term" value="F:nucleic acid binding"/>
    <property type="evidence" value="ECO:0007669"/>
    <property type="project" value="InterPro"/>
</dbReference>
<evidence type="ECO:0000256" key="2">
    <source>
        <dbReference type="PIRSR" id="PIRSR640255-2"/>
    </source>
</evidence>
<keyword evidence="5" id="KW-0378">Hydrolase</keyword>
<dbReference type="GO" id="GO:0046872">
    <property type="term" value="F:metal ion binding"/>
    <property type="evidence" value="ECO:0007669"/>
    <property type="project" value="UniProtKB-KW"/>
</dbReference>
<dbReference type="SUPFAM" id="SSF49265">
    <property type="entry name" value="Fibronectin type III"/>
    <property type="match status" value="1"/>
</dbReference>
<dbReference type="InterPro" id="IPR036116">
    <property type="entry name" value="FN3_sf"/>
</dbReference>
<dbReference type="SMART" id="SM00892">
    <property type="entry name" value="Endonuclease_NS"/>
    <property type="match status" value="1"/>
</dbReference>
<feature type="compositionally biased region" description="Polar residues" evidence="3">
    <location>
        <begin position="119"/>
        <end position="130"/>
    </location>
</feature>
<dbReference type="PANTHER" id="PTHR13966">
    <property type="entry name" value="ENDONUCLEASE RELATED"/>
    <property type="match status" value="1"/>
</dbReference>
<dbReference type="InterPro" id="IPR044929">
    <property type="entry name" value="DNA/RNA_non-sp_Endonuclease_sf"/>
</dbReference>
<evidence type="ECO:0000313" key="6">
    <source>
        <dbReference type="Proteomes" id="UP000886844"/>
    </source>
</evidence>
<dbReference type="InterPro" id="IPR003961">
    <property type="entry name" value="FN3_dom"/>
</dbReference>
<dbReference type="Pfam" id="PF01223">
    <property type="entry name" value="Endonuclease_NS"/>
    <property type="match status" value="1"/>
</dbReference>
<dbReference type="CDD" id="cd00063">
    <property type="entry name" value="FN3"/>
    <property type="match status" value="1"/>
</dbReference>
<keyword evidence="5" id="KW-0540">Nuclease</keyword>
<dbReference type="Proteomes" id="UP000886844">
    <property type="component" value="Unassembled WGS sequence"/>
</dbReference>
<feature type="binding site" evidence="2">
    <location>
        <position position="370"/>
    </location>
    <ligand>
        <name>Mg(2+)</name>
        <dbReference type="ChEBI" id="CHEBI:18420"/>
        <note>catalytic</note>
    </ligand>
</feature>
<dbReference type="PROSITE" id="PS50853">
    <property type="entry name" value="FN3"/>
    <property type="match status" value="1"/>
</dbReference>
<dbReference type="EMBL" id="DXDA01000068">
    <property type="protein sequence ID" value="HIY69567.1"/>
    <property type="molecule type" value="Genomic_DNA"/>
</dbReference>
<accession>A0A9D1Z2C3</accession>
<dbReference type="InterPro" id="IPR040255">
    <property type="entry name" value="Non-specific_endonuclease"/>
</dbReference>
<dbReference type="InterPro" id="IPR044925">
    <property type="entry name" value="His-Me_finger_sf"/>
</dbReference>
<keyword evidence="2" id="KW-0479">Metal-binding</keyword>
<dbReference type="SUPFAM" id="SSF54060">
    <property type="entry name" value="His-Me finger endonucleases"/>
    <property type="match status" value="1"/>
</dbReference>
<evidence type="ECO:0000259" key="4">
    <source>
        <dbReference type="PROSITE" id="PS50853"/>
    </source>
</evidence>
<evidence type="ECO:0000313" key="5">
    <source>
        <dbReference type="EMBL" id="HIY69567.1"/>
    </source>
</evidence>
<dbReference type="AlphaFoldDB" id="A0A9D1Z2C3"/>
<feature type="active site" description="Proton acceptor" evidence="1">
    <location>
        <position position="338"/>
    </location>
</feature>
<organism evidence="5 6">
    <name type="scientific">Candidatus Alistipes intestinigallinarum</name>
    <dbReference type="NCBI Taxonomy" id="2838440"/>
    <lineage>
        <taxon>Bacteria</taxon>
        <taxon>Pseudomonadati</taxon>
        <taxon>Bacteroidota</taxon>
        <taxon>Bacteroidia</taxon>
        <taxon>Bacteroidales</taxon>
        <taxon>Rikenellaceae</taxon>
        <taxon>Alistipes</taxon>
    </lineage>
</organism>
<dbReference type="InterPro" id="IPR013783">
    <property type="entry name" value="Ig-like_fold"/>
</dbReference>
<feature type="region of interest" description="Disordered" evidence="3">
    <location>
        <begin position="119"/>
        <end position="143"/>
    </location>
</feature>
<reference evidence="5" key="2">
    <citation type="submission" date="2021-04" db="EMBL/GenBank/DDBJ databases">
        <authorList>
            <person name="Gilroy R."/>
        </authorList>
    </citation>
    <scope>NUCLEOTIDE SEQUENCE</scope>
    <source>
        <strain evidence="5">5134</strain>
    </source>
</reference>
<dbReference type="Gene3D" id="3.40.570.10">
    <property type="entry name" value="Extracellular Endonuclease, subunit A"/>
    <property type="match status" value="1"/>
</dbReference>
<reference evidence="5" key="1">
    <citation type="journal article" date="2021" name="PeerJ">
        <title>Extensive microbial diversity within the chicken gut microbiome revealed by metagenomics and culture.</title>
        <authorList>
            <person name="Gilroy R."/>
            <person name="Ravi A."/>
            <person name="Getino M."/>
            <person name="Pursley I."/>
            <person name="Horton D.L."/>
            <person name="Alikhan N.F."/>
            <person name="Baker D."/>
            <person name="Gharbi K."/>
            <person name="Hall N."/>
            <person name="Watson M."/>
            <person name="Adriaenssens E.M."/>
            <person name="Foster-Nyarko E."/>
            <person name="Jarju S."/>
            <person name="Secka A."/>
            <person name="Antonio M."/>
            <person name="Oren A."/>
            <person name="Chaudhuri R.R."/>
            <person name="La Ragione R."/>
            <person name="Hildebrand F."/>
            <person name="Pallen M.J."/>
        </authorList>
    </citation>
    <scope>NUCLEOTIDE SEQUENCE</scope>
    <source>
        <strain evidence="5">5134</strain>
    </source>
</reference>
<evidence type="ECO:0000256" key="1">
    <source>
        <dbReference type="PIRSR" id="PIRSR640255-1"/>
    </source>
</evidence>
<dbReference type="PANTHER" id="PTHR13966:SF5">
    <property type="entry name" value="ENDONUCLEASE G, MITOCHONDRIAL"/>
    <property type="match status" value="1"/>
</dbReference>
<dbReference type="SMART" id="SM00060">
    <property type="entry name" value="FN3"/>
    <property type="match status" value="1"/>
</dbReference>
<keyword evidence="5" id="KW-0255">Endonuclease</keyword>